<sequence length="248" mass="28452">MHIPAPLPHVPELHLIGVIEGGWTSVELYYRTTLPEEELGVLLMDAFTAQGWHDFERHFPTLNGFLAHDEWPEWDRRERTGLEMLGHPPTGYLLQCELMALEHETLVKMASPHQYGHGHDLWKPDPIKWAIPMPALKVWEDLHVEVLSRRQQVKRHDCWGHVSAHLTGPGETEALHEHFSQQLQVQGWTRHHAALAEPLSTSTWQRVDVISEVHGTLILRRLSDGHWLAQFEAVRQVETGSDGVFYSG</sequence>
<accession>A0ABQ2FP34</accession>
<comment type="caution">
    <text evidence="1">The sequence shown here is derived from an EMBL/GenBank/DDBJ whole genome shotgun (WGS) entry which is preliminary data.</text>
</comment>
<reference evidence="2" key="1">
    <citation type="journal article" date="2019" name="Int. J. Syst. Evol. Microbiol.">
        <title>The Global Catalogue of Microorganisms (GCM) 10K type strain sequencing project: providing services to taxonomists for standard genome sequencing and annotation.</title>
        <authorList>
            <consortium name="The Broad Institute Genomics Platform"/>
            <consortium name="The Broad Institute Genome Sequencing Center for Infectious Disease"/>
            <person name="Wu L."/>
            <person name="Ma J."/>
        </authorList>
    </citation>
    <scope>NUCLEOTIDE SEQUENCE [LARGE SCALE GENOMIC DNA]</scope>
    <source>
        <strain evidence="2">JCM 19173</strain>
    </source>
</reference>
<gene>
    <name evidence="1" type="ORF">GCM10010844_34810</name>
</gene>
<proteinExistence type="predicted"/>
<name>A0ABQ2FP34_9DEIO</name>
<protein>
    <submittedName>
        <fullName evidence="1">Uncharacterized protein</fullName>
    </submittedName>
</protein>
<evidence type="ECO:0000313" key="2">
    <source>
        <dbReference type="Proteomes" id="UP000604341"/>
    </source>
</evidence>
<evidence type="ECO:0000313" key="1">
    <source>
        <dbReference type="EMBL" id="GGL13060.1"/>
    </source>
</evidence>
<keyword evidence="2" id="KW-1185">Reference proteome</keyword>
<organism evidence="1 2">
    <name type="scientific">Deinococcus radiotolerans</name>
    <dbReference type="NCBI Taxonomy" id="1309407"/>
    <lineage>
        <taxon>Bacteria</taxon>
        <taxon>Thermotogati</taxon>
        <taxon>Deinococcota</taxon>
        <taxon>Deinococci</taxon>
        <taxon>Deinococcales</taxon>
        <taxon>Deinococcaceae</taxon>
        <taxon>Deinococcus</taxon>
    </lineage>
</organism>
<dbReference type="Proteomes" id="UP000604341">
    <property type="component" value="Unassembled WGS sequence"/>
</dbReference>
<dbReference type="EMBL" id="BMPE01000015">
    <property type="protein sequence ID" value="GGL13060.1"/>
    <property type="molecule type" value="Genomic_DNA"/>
</dbReference>